<dbReference type="OMA" id="FIHERAN"/>
<dbReference type="GO" id="GO:0097176">
    <property type="term" value="P:epoxide metabolic process"/>
    <property type="evidence" value="ECO:0007669"/>
    <property type="project" value="TreeGrafter"/>
</dbReference>
<proteinExistence type="inferred from homology"/>
<evidence type="ECO:0000256" key="2">
    <source>
        <dbReference type="ARBA" id="ARBA00022801"/>
    </source>
</evidence>
<dbReference type="Gene3D" id="3.40.50.1820">
    <property type="entry name" value="alpha/beta hydrolase"/>
    <property type="match status" value="1"/>
</dbReference>
<dbReference type="OrthoDB" id="7130006at2759"/>
<dbReference type="AlphaFoldDB" id="V5F1A0"/>
<evidence type="ECO:0000256" key="3">
    <source>
        <dbReference type="SAM" id="MobiDB-lite"/>
    </source>
</evidence>
<dbReference type="PANTHER" id="PTHR21661">
    <property type="entry name" value="EPOXIDE HYDROLASE 1-RELATED"/>
    <property type="match status" value="1"/>
</dbReference>
<dbReference type="PANTHER" id="PTHR21661:SF39">
    <property type="entry name" value="HYDROLASE, PUTATIVE (AFU_ORTHOLOGUE AFUA_3G08960)-RELATED"/>
    <property type="match status" value="1"/>
</dbReference>
<dbReference type="RefSeq" id="XP_016294038.1">
    <property type="nucleotide sequence ID" value="XM_016434631.1"/>
</dbReference>
<reference evidence="6" key="1">
    <citation type="journal article" date="2013" name="Genome Announc.">
        <title>Draft genome sequence of Pseudozyma brasiliensis sp. nov. strain GHG001, a high producer of endo-1,4-xylanase isolated from an insect pest of sugarcane.</title>
        <authorList>
            <person name="Oliveira J.V.D.C."/>
            <person name="dos Santos R.A.C."/>
            <person name="Borges T.A."/>
            <person name="Riano-Pachon D.M."/>
            <person name="Goldman G.H."/>
        </authorList>
    </citation>
    <scope>NUCLEOTIDE SEQUENCE [LARGE SCALE GENOMIC DNA]</scope>
    <source>
        <strain evidence="6">GHG001</strain>
    </source>
</reference>
<feature type="compositionally biased region" description="Polar residues" evidence="3">
    <location>
        <begin position="409"/>
        <end position="431"/>
    </location>
</feature>
<feature type="region of interest" description="Disordered" evidence="3">
    <location>
        <begin position="409"/>
        <end position="436"/>
    </location>
</feature>
<keyword evidence="6" id="KW-1185">Reference proteome</keyword>
<name>V5F1A0_KALBG</name>
<accession>V5F1A0</accession>
<evidence type="ECO:0000259" key="4">
    <source>
        <dbReference type="Pfam" id="PF06441"/>
    </source>
</evidence>
<dbReference type="Proteomes" id="UP000019377">
    <property type="component" value="Unassembled WGS sequence"/>
</dbReference>
<dbReference type="Pfam" id="PF06441">
    <property type="entry name" value="EHN"/>
    <property type="match status" value="1"/>
</dbReference>
<protein>
    <recommendedName>
        <fullName evidence="4">Epoxide hydrolase N-terminal domain-containing protein</fullName>
    </recommendedName>
</protein>
<dbReference type="SUPFAM" id="SSF53474">
    <property type="entry name" value="alpha/beta-Hydrolases"/>
    <property type="match status" value="1"/>
</dbReference>
<evidence type="ECO:0000256" key="1">
    <source>
        <dbReference type="ARBA" id="ARBA00010088"/>
    </source>
</evidence>
<dbReference type="InterPro" id="IPR029058">
    <property type="entry name" value="AB_hydrolase_fold"/>
</dbReference>
<sequence>MPQSIAFQDAVDVLLLGSGWTASFLIPLLQKNNLRYAYTSRSPPDEKDPVDEHRLQFELTDPVTKESLDPLPRAATVVIIFPIKNLEQVDDLVHEYEDLHGRTRWIQLGSTGIWGPGRSTSSSPYDTENARAAAEQRLLDVTSGNAAVLNLAGLYGGQRQPRNFASRVGASKELLSLKGSVHFVHGQDVARAILLLHKSHSAGWGRRWIISDTKVYDWWQLFRFLRPAIPEHPDDSPETAQRWVSELVEENHIRSLPRPIASKAGQNLPHYLERALEGHEFWNLFNEKPLIGSVYRGGEHGMKPSAIRANGSANGSAAAPPQSEKILYSPRDQRNDKLVGSSTQSFVIREFDPTIPQDRIDDLIERIENDAQRPLPSSAQFEGDHERFGLTHDRFCTLRDAWVPFLRGDTSSSASEDDGQSISSGRSSTRNRLGPDHDTWAAEQARMSAFDHYKVLIEDVDLHFIHERANPPVTGFNVKVIPLLLLHGWPGSFHEFLELVKPLAHPGNLTPIHFDVVVPSHPGYIFSSAAEGLARDSRTGKLVGTHSGPDGDLLVKDVARIMHKLMLTLGYRNYAVQAGDWGSAVLRSMANQFPNNVRAVHLNFCPSQGPNVVLPVVGREGTPHWVLRLPHRISKQRYTKKALGVFESYTHGERSRSFCGAGALVGSAAASATEFAWRSLSTLTLGSIPPPLTQEERDSLHRGIEFAATGSAYAAMHGTRPSTLGLVLSRSPLATLAWVGEKMHAWTDDDLPPSTVLANLTLYETTDTIGGSFYPYRNRDPRGPAEMASDPANYVKQPTAYSSFPMEIIQAPESFVRASVNLRWFRKHDEGGHFAALEQPVTLVEDLQDAFAQIWPC</sequence>
<dbReference type="InterPro" id="IPR036291">
    <property type="entry name" value="NAD(P)-bd_dom_sf"/>
</dbReference>
<dbReference type="eggNOG" id="KOG2565">
    <property type="taxonomic scope" value="Eukaryota"/>
</dbReference>
<dbReference type="SUPFAM" id="SSF51735">
    <property type="entry name" value="NAD(P)-binding Rossmann-fold domains"/>
    <property type="match status" value="1"/>
</dbReference>
<evidence type="ECO:0000313" key="6">
    <source>
        <dbReference type="Proteomes" id="UP000019377"/>
    </source>
</evidence>
<organism evidence="5 6">
    <name type="scientific">Kalmanozyma brasiliensis (strain GHG001)</name>
    <name type="common">Yeast</name>
    <name type="synonym">Pseudozyma brasiliensis</name>
    <dbReference type="NCBI Taxonomy" id="1365824"/>
    <lineage>
        <taxon>Eukaryota</taxon>
        <taxon>Fungi</taxon>
        <taxon>Dikarya</taxon>
        <taxon>Basidiomycota</taxon>
        <taxon>Ustilaginomycotina</taxon>
        <taxon>Ustilaginomycetes</taxon>
        <taxon>Ustilaginales</taxon>
        <taxon>Ustilaginaceae</taxon>
        <taxon>Kalmanozyma</taxon>
    </lineage>
</organism>
<gene>
    <name evidence="5" type="ORF">PSEUBRA_SCAF13g01975</name>
</gene>
<dbReference type="GO" id="GO:0004301">
    <property type="term" value="F:epoxide hydrolase activity"/>
    <property type="evidence" value="ECO:0007669"/>
    <property type="project" value="TreeGrafter"/>
</dbReference>
<dbReference type="HOGENOM" id="CLU_335590_0_0_1"/>
<dbReference type="GeneID" id="27417238"/>
<dbReference type="InterPro" id="IPR010497">
    <property type="entry name" value="Epoxide_hydro_N"/>
</dbReference>
<keyword evidence="2" id="KW-0378">Hydrolase</keyword>
<dbReference type="EMBL" id="KI545855">
    <property type="protein sequence ID" value="EST09049.1"/>
    <property type="molecule type" value="Genomic_DNA"/>
</dbReference>
<dbReference type="Gene3D" id="3.40.50.720">
    <property type="entry name" value="NAD(P)-binding Rossmann-like Domain"/>
    <property type="match status" value="1"/>
</dbReference>
<dbReference type="STRING" id="1365824.V5F1A0"/>
<comment type="similarity">
    <text evidence="1">Belongs to the peptidase S33 family.</text>
</comment>
<evidence type="ECO:0000313" key="5">
    <source>
        <dbReference type="EMBL" id="EST09049.1"/>
    </source>
</evidence>
<feature type="domain" description="Epoxide hydrolase N-terminal" evidence="4">
    <location>
        <begin position="348"/>
        <end position="496"/>
    </location>
</feature>